<organism evidence="2 3">
    <name type="scientific">Caerostris darwini</name>
    <dbReference type="NCBI Taxonomy" id="1538125"/>
    <lineage>
        <taxon>Eukaryota</taxon>
        <taxon>Metazoa</taxon>
        <taxon>Ecdysozoa</taxon>
        <taxon>Arthropoda</taxon>
        <taxon>Chelicerata</taxon>
        <taxon>Arachnida</taxon>
        <taxon>Araneae</taxon>
        <taxon>Araneomorphae</taxon>
        <taxon>Entelegynae</taxon>
        <taxon>Araneoidea</taxon>
        <taxon>Araneidae</taxon>
        <taxon>Caerostris</taxon>
    </lineage>
</organism>
<reference evidence="2 3" key="1">
    <citation type="submission" date="2021-06" db="EMBL/GenBank/DDBJ databases">
        <title>Caerostris darwini draft genome.</title>
        <authorList>
            <person name="Kono N."/>
            <person name="Arakawa K."/>
        </authorList>
    </citation>
    <scope>NUCLEOTIDE SEQUENCE [LARGE SCALE GENOMIC DNA]</scope>
</reference>
<keyword evidence="3" id="KW-1185">Reference proteome</keyword>
<protein>
    <submittedName>
        <fullName evidence="2">Uncharacterized protein</fullName>
    </submittedName>
</protein>
<evidence type="ECO:0000256" key="1">
    <source>
        <dbReference type="SAM" id="MobiDB-lite"/>
    </source>
</evidence>
<evidence type="ECO:0000313" key="2">
    <source>
        <dbReference type="EMBL" id="GIY34204.1"/>
    </source>
</evidence>
<feature type="compositionally biased region" description="Low complexity" evidence="1">
    <location>
        <begin position="29"/>
        <end position="41"/>
    </location>
</feature>
<feature type="region of interest" description="Disordered" evidence="1">
    <location>
        <begin position="1"/>
        <end position="42"/>
    </location>
</feature>
<dbReference type="EMBL" id="BPLQ01008042">
    <property type="protein sequence ID" value="GIY34204.1"/>
    <property type="molecule type" value="Genomic_DNA"/>
</dbReference>
<dbReference type="Proteomes" id="UP001054837">
    <property type="component" value="Unassembled WGS sequence"/>
</dbReference>
<gene>
    <name evidence="2" type="ORF">CDAR_32901</name>
</gene>
<proteinExistence type="predicted"/>
<accession>A0AAV4SJP6</accession>
<dbReference type="AlphaFoldDB" id="A0AAV4SJP6"/>
<sequence length="112" mass="12446">MVSRATKPLSDSKSTPAAAPPRLLHQRTPLSNSNPPLSSSLKFSCPPHHGGVSISNAPRDTNRYLCGPNFWLGPMSMKRDHSERWEWVQNSLLKRQDSVFCPALSILNFPPP</sequence>
<evidence type="ECO:0000313" key="3">
    <source>
        <dbReference type="Proteomes" id="UP001054837"/>
    </source>
</evidence>
<comment type="caution">
    <text evidence="2">The sequence shown here is derived from an EMBL/GenBank/DDBJ whole genome shotgun (WGS) entry which is preliminary data.</text>
</comment>
<name>A0AAV4SJP6_9ARAC</name>